<dbReference type="Pfam" id="PF02746">
    <property type="entry name" value="MR_MLE_N"/>
    <property type="match status" value="1"/>
</dbReference>
<dbReference type="PROSITE" id="PS00908">
    <property type="entry name" value="MR_MLE_1"/>
    <property type="match status" value="1"/>
</dbReference>
<dbReference type="Gene3D" id="3.30.390.10">
    <property type="entry name" value="Enolase-like, N-terminal domain"/>
    <property type="match status" value="1"/>
</dbReference>
<keyword evidence="3" id="KW-0460">Magnesium</keyword>
<feature type="domain" description="Mandelate racemase/muconate lactonizing enzyme C-terminal" evidence="4">
    <location>
        <begin position="145"/>
        <end position="242"/>
    </location>
</feature>
<dbReference type="RefSeq" id="WP_352658112.1">
    <property type="nucleotide sequence ID" value="NZ_JAMYMY010000097.1"/>
</dbReference>
<dbReference type="InterPro" id="IPR029065">
    <property type="entry name" value="Enolase_C-like"/>
</dbReference>
<sequence>MKIIDVASRLYHIPPTVSWEDATHRVANLEFIITRVTTDAGIVGEGFAYTTGIGGSAILALIDDYCRSMLFGQDPRQIERLWSFLYGQLHRSGTGGINTLALGAIDIALWDISAKWYNVPLHRLLGARRESIRTYGSGIDLFLDSDALLDQVDKFLAQGHNAVKIKIGRDDAEEDLDRIVAVKKLIGPTRRLFVDANQRWNVADCMIRLQKLATFGLGWIEEPLHAEDIRGHADLRGFVALPIAVGESLYTRHQFADYLQANAVDIVQADVCRVGGISEWLKIANLSASFHRTMAPHYMSELSVALMCAIDNADILECVHGGSFSEMGVLQAELRLENGVAFPFETPGHGVVFDHEKLEPFAVDPAELRTRNMQSAK</sequence>
<comment type="caution">
    <text evidence="5">The sequence shown here is derived from an EMBL/GenBank/DDBJ whole genome shotgun (WGS) entry which is preliminary data.</text>
</comment>
<evidence type="ECO:0000313" key="5">
    <source>
        <dbReference type="EMBL" id="MER8937797.1"/>
    </source>
</evidence>
<evidence type="ECO:0000256" key="3">
    <source>
        <dbReference type="ARBA" id="ARBA00022842"/>
    </source>
</evidence>
<dbReference type="EMBL" id="JAMYPJ010000109">
    <property type="protein sequence ID" value="MER8937797.1"/>
    <property type="molecule type" value="Genomic_DNA"/>
</dbReference>
<reference evidence="5 6" key="1">
    <citation type="journal article" date="2024" name="Proc. Natl. Acad. Sci. U.S.A.">
        <title>The evolutionary genomics of adaptation to stress in wild rhizobium bacteria.</title>
        <authorList>
            <person name="Kehlet-Delgado H."/>
            <person name="Montoya A.P."/>
            <person name="Jensen K.T."/>
            <person name="Wendlandt C.E."/>
            <person name="Dexheimer C."/>
            <person name="Roberts M."/>
            <person name="Torres Martinez L."/>
            <person name="Friesen M.L."/>
            <person name="Griffitts J.S."/>
            <person name="Porter S.S."/>
        </authorList>
    </citation>
    <scope>NUCLEOTIDE SEQUENCE [LARGE SCALE GENOMIC DNA]</scope>
    <source>
        <strain evidence="5 6">M0729</strain>
    </source>
</reference>
<evidence type="ECO:0000259" key="4">
    <source>
        <dbReference type="SMART" id="SM00922"/>
    </source>
</evidence>
<dbReference type="SUPFAM" id="SSF54826">
    <property type="entry name" value="Enolase N-terminal domain-like"/>
    <property type="match status" value="1"/>
</dbReference>
<dbReference type="PANTHER" id="PTHR13794:SF58">
    <property type="entry name" value="MITOCHONDRIAL ENOLASE SUPERFAMILY MEMBER 1"/>
    <property type="match status" value="1"/>
</dbReference>
<protein>
    <submittedName>
        <fullName evidence="5">Mandelate racemase/muconate lactonizing enzyme family protein</fullName>
    </submittedName>
</protein>
<dbReference type="SMART" id="SM00922">
    <property type="entry name" value="MR_MLE"/>
    <property type="match status" value="1"/>
</dbReference>
<dbReference type="PANTHER" id="PTHR13794">
    <property type="entry name" value="ENOLASE SUPERFAMILY, MANDELATE RACEMASE"/>
    <property type="match status" value="1"/>
</dbReference>
<comment type="cofactor">
    <cofactor evidence="1">
        <name>Mg(2+)</name>
        <dbReference type="ChEBI" id="CHEBI:18420"/>
    </cofactor>
</comment>
<dbReference type="Proteomes" id="UP001464387">
    <property type="component" value="Unassembled WGS sequence"/>
</dbReference>
<dbReference type="InterPro" id="IPR013341">
    <property type="entry name" value="Mandelate_racemase_N_dom"/>
</dbReference>
<dbReference type="InterPro" id="IPR046945">
    <property type="entry name" value="RHMD-like"/>
</dbReference>
<dbReference type="Gene3D" id="3.20.20.120">
    <property type="entry name" value="Enolase-like C-terminal domain"/>
    <property type="match status" value="1"/>
</dbReference>
<dbReference type="InterPro" id="IPR018110">
    <property type="entry name" value="Mandel_Rmase/mucon_lact_enz_CS"/>
</dbReference>
<accession>A0ABV1YRS3</accession>
<evidence type="ECO:0000256" key="2">
    <source>
        <dbReference type="ARBA" id="ARBA00022723"/>
    </source>
</evidence>
<keyword evidence="2" id="KW-0479">Metal-binding</keyword>
<evidence type="ECO:0000256" key="1">
    <source>
        <dbReference type="ARBA" id="ARBA00001946"/>
    </source>
</evidence>
<organism evidence="5 6">
    <name type="scientific">Mesorhizobium opportunistum</name>
    <dbReference type="NCBI Taxonomy" id="593909"/>
    <lineage>
        <taxon>Bacteria</taxon>
        <taxon>Pseudomonadati</taxon>
        <taxon>Pseudomonadota</taxon>
        <taxon>Alphaproteobacteria</taxon>
        <taxon>Hyphomicrobiales</taxon>
        <taxon>Phyllobacteriaceae</taxon>
        <taxon>Mesorhizobium</taxon>
    </lineage>
</organism>
<evidence type="ECO:0000313" key="6">
    <source>
        <dbReference type="Proteomes" id="UP001464387"/>
    </source>
</evidence>
<dbReference type="SUPFAM" id="SSF51604">
    <property type="entry name" value="Enolase C-terminal domain-like"/>
    <property type="match status" value="1"/>
</dbReference>
<proteinExistence type="predicted"/>
<keyword evidence="6" id="KW-1185">Reference proteome</keyword>
<dbReference type="InterPro" id="IPR013342">
    <property type="entry name" value="Mandelate_racemase_C"/>
</dbReference>
<dbReference type="PROSITE" id="PS00909">
    <property type="entry name" value="MR_MLE_2"/>
    <property type="match status" value="1"/>
</dbReference>
<dbReference type="InterPro" id="IPR029017">
    <property type="entry name" value="Enolase-like_N"/>
</dbReference>
<dbReference type="InterPro" id="IPR036849">
    <property type="entry name" value="Enolase-like_C_sf"/>
</dbReference>
<name>A0ABV1YRS3_9HYPH</name>
<dbReference type="Pfam" id="PF13378">
    <property type="entry name" value="MR_MLE_C"/>
    <property type="match status" value="1"/>
</dbReference>
<dbReference type="SFLD" id="SFLDS00001">
    <property type="entry name" value="Enolase"/>
    <property type="match status" value="1"/>
</dbReference>
<dbReference type="SFLD" id="SFLDG00179">
    <property type="entry name" value="mandelate_racemase"/>
    <property type="match status" value="1"/>
</dbReference>
<gene>
    <name evidence="5" type="ORF">NKI33_33365</name>
</gene>
<dbReference type="CDD" id="cd03316">
    <property type="entry name" value="MR_like"/>
    <property type="match status" value="1"/>
</dbReference>